<dbReference type="AlphaFoldDB" id="A0A081MZ78"/>
<protein>
    <recommendedName>
        <fullName evidence="5">HTH lacI-type domain-containing protein</fullName>
    </recommendedName>
</protein>
<evidence type="ECO:0000259" key="5">
    <source>
        <dbReference type="PROSITE" id="PS50932"/>
    </source>
</evidence>
<evidence type="ECO:0000256" key="2">
    <source>
        <dbReference type="ARBA" id="ARBA00023015"/>
    </source>
</evidence>
<dbReference type="Gene3D" id="1.10.260.40">
    <property type="entry name" value="lambda repressor-like DNA-binding domains"/>
    <property type="match status" value="1"/>
</dbReference>
<dbReference type="GO" id="GO:0055085">
    <property type="term" value="P:transmembrane transport"/>
    <property type="evidence" value="ECO:0007669"/>
    <property type="project" value="UniProtKB-ARBA"/>
</dbReference>
<evidence type="ECO:0000313" key="6">
    <source>
        <dbReference type="EMBL" id="KEQ11501.1"/>
    </source>
</evidence>
<dbReference type="InterPro" id="IPR028082">
    <property type="entry name" value="Peripla_BP_I"/>
</dbReference>
<keyword evidence="4" id="KW-0804">Transcription</keyword>
<name>A0A081MZ78_9GAMM</name>
<dbReference type="SUPFAM" id="SSF53822">
    <property type="entry name" value="Periplasmic binding protein-like I"/>
    <property type="match status" value="1"/>
</dbReference>
<evidence type="ECO:0000256" key="4">
    <source>
        <dbReference type="ARBA" id="ARBA00023163"/>
    </source>
</evidence>
<dbReference type="SUPFAM" id="SSF47413">
    <property type="entry name" value="lambda repressor-like DNA-binding domains"/>
    <property type="match status" value="1"/>
</dbReference>
<dbReference type="Gene3D" id="3.40.50.2300">
    <property type="match status" value="2"/>
</dbReference>
<dbReference type="GO" id="GO:0000976">
    <property type="term" value="F:transcription cis-regulatory region binding"/>
    <property type="evidence" value="ECO:0007669"/>
    <property type="project" value="TreeGrafter"/>
</dbReference>
<accession>A0A081MZ78</accession>
<comment type="caution">
    <text evidence="6">The sequence shown here is derived from an EMBL/GenBank/DDBJ whole genome shotgun (WGS) entry which is preliminary data.</text>
</comment>
<keyword evidence="1" id="KW-0678">Repressor</keyword>
<dbReference type="InterPro" id="IPR010982">
    <property type="entry name" value="Lambda_DNA-bd_dom_sf"/>
</dbReference>
<dbReference type="Pfam" id="PF00356">
    <property type="entry name" value="LacI"/>
    <property type="match status" value="1"/>
</dbReference>
<dbReference type="PROSITE" id="PS00356">
    <property type="entry name" value="HTH_LACI_1"/>
    <property type="match status" value="1"/>
</dbReference>
<dbReference type="PROSITE" id="PS50932">
    <property type="entry name" value="HTH_LACI_2"/>
    <property type="match status" value="1"/>
</dbReference>
<dbReference type="PANTHER" id="PTHR30146:SF45">
    <property type="entry name" value="CATABOLITE REPRESSOR_ACTIVATOR"/>
    <property type="match status" value="1"/>
</dbReference>
<dbReference type="PANTHER" id="PTHR30146">
    <property type="entry name" value="LACI-RELATED TRANSCRIPTIONAL REPRESSOR"/>
    <property type="match status" value="1"/>
</dbReference>
<keyword evidence="3" id="KW-0238">DNA-binding</keyword>
<dbReference type="Pfam" id="PF13407">
    <property type="entry name" value="Peripla_BP_4"/>
    <property type="match status" value="1"/>
</dbReference>
<keyword evidence="7" id="KW-1185">Reference proteome</keyword>
<dbReference type="GO" id="GO:0003700">
    <property type="term" value="F:DNA-binding transcription factor activity"/>
    <property type="evidence" value="ECO:0007669"/>
    <property type="project" value="TreeGrafter"/>
</dbReference>
<feature type="domain" description="HTH lacI-type" evidence="5">
    <location>
        <begin position="3"/>
        <end position="60"/>
    </location>
</feature>
<dbReference type="eggNOG" id="COG1609">
    <property type="taxonomic scope" value="Bacteria"/>
</dbReference>
<dbReference type="InterPro" id="IPR025997">
    <property type="entry name" value="SBP_2_dom"/>
</dbReference>
<dbReference type="InterPro" id="IPR000843">
    <property type="entry name" value="HTH_LacI"/>
</dbReference>
<sequence length="331" mass="36336">MTKTVDEIAKLAGVSVTSVRLVINGQDKKYRISEKTRDKIQGIIKQHGYTINQTARNLKLKQTRTIGLIIPSLTNPFFAFLTEELEANCRAAGYQLITACSGDDEEKEESVFKNLMARGVDGLFITPSSAERQTALGSNENGKPIVILDRDFGISSFPVVATDNYNGGVVIGKKLANMASELFFLGAGISLPSVQARLKGLIVGLGSNGFKLTDNEIILHGKNERMNGYLIMQQICQRLGRAPLGIVTVSLPILEGAMEYLHKTYGKIAPDMVIGSFDDHPMLEFCPNPVVSMKQNTKLLSELSIKLMKQLLNKEASESKLHIVKPIIIEK</sequence>
<evidence type="ECO:0000313" key="7">
    <source>
        <dbReference type="Proteomes" id="UP000028006"/>
    </source>
</evidence>
<gene>
    <name evidence="6" type="ORF">GZ77_25770</name>
</gene>
<organism evidence="6 7">
    <name type="scientific">Endozoicomonas montiporae</name>
    <dbReference type="NCBI Taxonomy" id="1027273"/>
    <lineage>
        <taxon>Bacteria</taxon>
        <taxon>Pseudomonadati</taxon>
        <taxon>Pseudomonadota</taxon>
        <taxon>Gammaproteobacteria</taxon>
        <taxon>Oceanospirillales</taxon>
        <taxon>Endozoicomonadaceae</taxon>
        <taxon>Endozoicomonas</taxon>
    </lineage>
</organism>
<keyword evidence="2" id="KW-0805">Transcription regulation</keyword>
<proteinExistence type="predicted"/>
<dbReference type="EMBL" id="JOKG01000007">
    <property type="protein sequence ID" value="KEQ11501.1"/>
    <property type="molecule type" value="Genomic_DNA"/>
</dbReference>
<dbReference type="Proteomes" id="UP000028006">
    <property type="component" value="Unassembled WGS sequence"/>
</dbReference>
<dbReference type="CDD" id="cd01392">
    <property type="entry name" value="HTH_LacI"/>
    <property type="match status" value="1"/>
</dbReference>
<dbReference type="SMART" id="SM00354">
    <property type="entry name" value="HTH_LACI"/>
    <property type="match status" value="1"/>
</dbReference>
<evidence type="ECO:0000256" key="3">
    <source>
        <dbReference type="ARBA" id="ARBA00023125"/>
    </source>
</evidence>
<evidence type="ECO:0000256" key="1">
    <source>
        <dbReference type="ARBA" id="ARBA00022491"/>
    </source>
</evidence>
<reference evidence="6 7" key="1">
    <citation type="submission" date="2014-06" db="EMBL/GenBank/DDBJ databases">
        <title>Whole Genome Sequences of Three Symbiotic Endozoicomonas Bacteria.</title>
        <authorList>
            <person name="Neave M.J."/>
            <person name="Apprill A."/>
            <person name="Voolstra C.R."/>
        </authorList>
    </citation>
    <scope>NUCLEOTIDE SEQUENCE [LARGE SCALE GENOMIC DNA]</scope>
    <source>
        <strain evidence="6 7">LMG 24815</strain>
    </source>
</reference>